<keyword evidence="5 9" id="KW-0560">Oxidoreductase</keyword>
<evidence type="ECO:0000256" key="5">
    <source>
        <dbReference type="ARBA" id="ARBA00023002"/>
    </source>
</evidence>
<evidence type="ECO:0000313" key="11">
    <source>
        <dbReference type="Proteomes" id="UP000266673"/>
    </source>
</evidence>
<evidence type="ECO:0000256" key="7">
    <source>
        <dbReference type="ARBA" id="ARBA00023033"/>
    </source>
</evidence>
<proteinExistence type="inferred from homology"/>
<dbReference type="GO" id="GO:0020037">
    <property type="term" value="F:heme binding"/>
    <property type="evidence" value="ECO:0007669"/>
    <property type="project" value="InterPro"/>
</dbReference>
<evidence type="ECO:0000256" key="4">
    <source>
        <dbReference type="ARBA" id="ARBA00022723"/>
    </source>
</evidence>
<dbReference type="STRING" id="44941.A0A397V1T7"/>
<dbReference type="PANTHER" id="PTHR24305">
    <property type="entry name" value="CYTOCHROME P450"/>
    <property type="match status" value="1"/>
</dbReference>
<dbReference type="SUPFAM" id="SSF48264">
    <property type="entry name" value="Cytochrome P450"/>
    <property type="match status" value="1"/>
</dbReference>
<dbReference type="InterPro" id="IPR036396">
    <property type="entry name" value="Cyt_P450_sf"/>
</dbReference>
<dbReference type="OrthoDB" id="2339553at2759"/>
<sequence>MNYYLVAIFTFVGYILYKYYIYPLYLSPLLKVPGPPVDNFISGHLGSLLKDKQGEVFTHLAKQYGRIVRYHALLNKPYLLIFDQQLVHQILITRPYEFPKLALNYVMVKDLIGIESISFAEGNAHKRQRKLLNPSFTFANVKEMLPTFVQAGHKFKDILLKQIGNKKEERITLTKLIPKITLDIIGLVGFNYEFDSITSDSELAKAYHLLLSKQPSPLLWALINLFPFIRKFPTSHNKKYWDSLQTINDISEKLIAEQKNATIRGKDFLSLVIKTNEKLPVDEQLSHRELISLIMTLLIAGHETTSNALVWALYYLAQNPDIQNNLRKEILDEFSDHNNFPTFEEIDQLKYLDCIFKETLRISPSATAIMRYNSKDEIMNGYFIPKGTPMVIPIYSIHRDPLIWGDDVESFNPSRWLNPEIKSKVTNSAYLPFGAGVRSCLGMRMAHLEFKCFLLILIRNFEFKLVEGFTFKKLTNGFCKPDPGMDLLVSKVEY</sequence>
<reference evidence="10 11" key="1">
    <citation type="submission" date="2018-06" db="EMBL/GenBank/DDBJ databases">
        <title>Comparative genomics reveals the genomic features of Rhizophagus irregularis, R. cerebriforme, R. diaphanum and Gigaspora rosea, and their symbiotic lifestyle signature.</title>
        <authorList>
            <person name="Morin E."/>
            <person name="San Clemente H."/>
            <person name="Chen E.C.H."/>
            <person name="De La Providencia I."/>
            <person name="Hainaut M."/>
            <person name="Kuo A."/>
            <person name="Kohler A."/>
            <person name="Murat C."/>
            <person name="Tang N."/>
            <person name="Roy S."/>
            <person name="Loubradou J."/>
            <person name="Henrissat B."/>
            <person name="Grigoriev I.V."/>
            <person name="Corradi N."/>
            <person name="Roux C."/>
            <person name="Martin F.M."/>
        </authorList>
    </citation>
    <scope>NUCLEOTIDE SEQUENCE [LARGE SCALE GENOMIC DNA]</scope>
    <source>
        <strain evidence="10 11">DAOM 194757</strain>
    </source>
</reference>
<keyword evidence="6 8" id="KW-0408">Iron</keyword>
<dbReference type="InterPro" id="IPR017972">
    <property type="entry name" value="Cyt_P450_CS"/>
</dbReference>
<dbReference type="Pfam" id="PF00067">
    <property type="entry name" value="p450"/>
    <property type="match status" value="1"/>
</dbReference>
<comment type="similarity">
    <text evidence="2 9">Belongs to the cytochrome P450 family.</text>
</comment>
<keyword evidence="3 8" id="KW-0349">Heme</keyword>
<dbReference type="GO" id="GO:0005506">
    <property type="term" value="F:iron ion binding"/>
    <property type="evidence" value="ECO:0007669"/>
    <property type="project" value="InterPro"/>
</dbReference>
<dbReference type="PRINTS" id="PR00463">
    <property type="entry name" value="EP450I"/>
</dbReference>
<organism evidence="10 11">
    <name type="scientific">Gigaspora rosea</name>
    <dbReference type="NCBI Taxonomy" id="44941"/>
    <lineage>
        <taxon>Eukaryota</taxon>
        <taxon>Fungi</taxon>
        <taxon>Fungi incertae sedis</taxon>
        <taxon>Mucoromycota</taxon>
        <taxon>Glomeromycotina</taxon>
        <taxon>Glomeromycetes</taxon>
        <taxon>Diversisporales</taxon>
        <taxon>Gigasporaceae</taxon>
        <taxon>Gigaspora</taxon>
    </lineage>
</organism>
<keyword evidence="4 8" id="KW-0479">Metal-binding</keyword>
<feature type="binding site" description="axial binding residue" evidence="8">
    <location>
        <position position="440"/>
    </location>
    <ligand>
        <name>heme</name>
        <dbReference type="ChEBI" id="CHEBI:30413"/>
    </ligand>
    <ligandPart>
        <name>Fe</name>
        <dbReference type="ChEBI" id="CHEBI:18248"/>
    </ligandPart>
</feature>
<keyword evidence="11" id="KW-1185">Reference proteome</keyword>
<dbReference type="PRINTS" id="PR00385">
    <property type="entry name" value="P450"/>
</dbReference>
<evidence type="ECO:0000313" key="10">
    <source>
        <dbReference type="EMBL" id="RIB16375.1"/>
    </source>
</evidence>
<dbReference type="InterPro" id="IPR002401">
    <property type="entry name" value="Cyt_P450_E_grp-I"/>
</dbReference>
<keyword evidence="7 9" id="KW-0503">Monooxygenase</keyword>
<evidence type="ECO:0000256" key="3">
    <source>
        <dbReference type="ARBA" id="ARBA00022617"/>
    </source>
</evidence>
<evidence type="ECO:0000256" key="1">
    <source>
        <dbReference type="ARBA" id="ARBA00001971"/>
    </source>
</evidence>
<evidence type="ECO:0000256" key="6">
    <source>
        <dbReference type="ARBA" id="ARBA00023004"/>
    </source>
</evidence>
<dbReference type="EMBL" id="QKWP01000681">
    <property type="protein sequence ID" value="RIB16375.1"/>
    <property type="molecule type" value="Genomic_DNA"/>
</dbReference>
<name>A0A397V1T7_9GLOM</name>
<evidence type="ECO:0000256" key="2">
    <source>
        <dbReference type="ARBA" id="ARBA00010617"/>
    </source>
</evidence>
<gene>
    <name evidence="10" type="ORF">C2G38_2190137</name>
</gene>
<comment type="cofactor">
    <cofactor evidence="1 8">
        <name>heme</name>
        <dbReference type="ChEBI" id="CHEBI:30413"/>
    </cofactor>
</comment>
<protein>
    <submittedName>
        <fullName evidence="10">Cytochrome P450</fullName>
    </submittedName>
</protein>
<evidence type="ECO:0000256" key="9">
    <source>
        <dbReference type="RuleBase" id="RU000461"/>
    </source>
</evidence>
<dbReference type="FunFam" id="1.10.630.10:FF:000182">
    <property type="entry name" value="Cytochrome P450 3A4"/>
    <property type="match status" value="1"/>
</dbReference>
<dbReference type="Gene3D" id="1.10.630.10">
    <property type="entry name" value="Cytochrome P450"/>
    <property type="match status" value="1"/>
</dbReference>
<accession>A0A397V1T7</accession>
<dbReference type="Proteomes" id="UP000266673">
    <property type="component" value="Unassembled WGS sequence"/>
</dbReference>
<dbReference type="GO" id="GO:0016705">
    <property type="term" value="F:oxidoreductase activity, acting on paired donors, with incorporation or reduction of molecular oxygen"/>
    <property type="evidence" value="ECO:0007669"/>
    <property type="project" value="InterPro"/>
</dbReference>
<evidence type="ECO:0000256" key="8">
    <source>
        <dbReference type="PIRSR" id="PIRSR602401-1"/>
    </source>
</evidence>
<dbReference type="InterPro" id="IPR050121">
    <property type="entry name" value="Cytochrome_P450_monoxygenase"/>
</dbReference>
<dbReference type="AlphaFoldDB" id="A0A397V1T7"/>
<comment type="caution">
    <text evidence="10">The sequence shown here is derived from an EMBL/GenBank/DDBJ whole genome shotgun (WGS) entry which is preliminary data.</text>
</comment>
<dbReference type="GO" id="GO:0004497">
    <property type="term" value="F:monooxygenase activity"/>
    <property type="evidence" value="ECO:0007669"/>
    <property type="project" value="UniProtKB-KW"/>
</dbReference>
<dbReference type="PROSITE" id="PS00086">
    <property type="entry name" value="CYTOCHROME_P450"/>
    <property type="match status" value="1"/>
</dbReference>
<dbReference type="PANTHER" id="PTHR24305:SF166">
    <property type="entry name" value="CYTOCHROME P450 12A4, MITOCHONDRIAL-RELATED"/>
    <property type="match status" value="1"/>
</dbReference>
<dbReference type="InterPro" id="IPR001128">
    <property type="entry name" value="Cyt_P450"/>
</dbReference>